<protein>
    <recommendedName>
        <fullName evidence="2">Type VII secretion system protein EssD-like domain-containing protein</fullName>
    </recommendedName>
</protein>
<dbReference type="Proteomes" id="UP000470082">
    <property type="component" value="Unassembled WGS sequence"/>
</dbReference>
<feature type="region of interest" description="Disordered" evidence="1">
    <location>
        <begin position="1"/>
        <end position="78"/>
    </location>
</feature>
<name>A0A7X2N3M2_9FIRM</name>
<dbReference type="InterPro" id="IPR044927">
    <property type="entry name" value="Endonuclea_NS_2"/>
</dbReference>
<comment type="caution">
    <text evidence="3">The sequence shown here is derived from an EMBL/GenBank/DDBJ whole genome shotgun (WGS) entry which is preliminary data.</text>
</comment>
<evidence type="ECO:0000313" key="3">
    <source>
        <dbReference type="EMBL" id="MSS01872.1"/>
    </source>
</evidence>
<organism evidence="3 4">
    <name type="scientific">Floccifex porci</name>
    <dbReference type="NCBI Taxonomy" id="2606629"/>
    <lineage>
        <taxon>Bacteria</taxon>
        <taxon>Bacillati</taxon>
        <taxon>Bacillota</taxon>
        <taxon>Erysipelotrichia</taxon>
        <taxon>Erysipelotrichales</taxon>
        <taxon>Erysipelotrichaceae</taxon>
        <taxon>Floccifex</taxon>
    </lineage>
</organism>
<dbReference type="EMBL" id="VUMM01000014">
    <property type="protein sequence ID" value="MSS01872.1"/>
    <property type="molecule type" value="Genomic_DNA"/>
</dbReference>
<proteinExistence type="predicted"/>
<accession>A0A7X2N3M2</accession>
<feature type="domain" description="Type VII secretion system protein EssD-like" evidence="2">
    <location>
        <begin position="125"/>
        <end position="251"/>
    </location>
</feature>
<keyword evidence="4" id="KW-1185">Reference proteome</keyword>
<evidence type="ECO:0000259" key="2">
    <source>
        <dbReference type="Pfam" id="PF13930"/>
    </source>
</evidence>
<gene>
    <name evidence="3" type="ORF">FYJ50_07145</name>
</gene>
<dbReference type="Pfam" id="PF13930">
    <property type="entry name" value="Endonuclea_NS_2"/>
    <property type="match status" value="1"/>
</dbReference>
<dbReference type="Gene3D" id="3.40.570.10">
    <property type="entry name" value="Extracellular Endonuclease, subunit A"/>
    <property type="match status" value="1"/>
</dbReference>
<reference evidence="3 4" key="1">
    <citation type="submission" date="2019-08" db="EMBL/GenBank/DDBJ databases">
        <title>In-depth cultivation of the pig gut microbiome towards novel bacterial diversity and tailored functional studies.</title>
        <authorList>
            <person name="Wylensek D."/>
            <person name="Hitch T.C.A."/>
            <person name="Clavel T."/>
        </authorList>
    </citation>
    <scope>NUCLEOTIDE SEQUENCE [LARGE SCALE GENOMIC DNA]</scope>
    <source>
        <strain evidence="3 4">LKV-178-WT-2G</strain>
    </source>
</reference>
<feature type="compositionally biased region" description="Basic and acidic residues" evidence="1">
    <location>
        <begin position="61"/>
        <end position="78"/>
    </location>
</feature>
<sequence>MDQSRRIKMNLDKLSKPEMSNSTSLESSLFDPDNRIELNDTDPEEFTDDKPDLNEESGNSDPDKRIKSDDIDKDNHLDSVIDSDCLNNMETGGNEFNPNNRIDTKNKVYYDDNEKQYREGDKLLPNNSYELNGYAYETDKKGRIVSAGGKLRIVDSTSRNMERDINTVGKGYEKENDNKGHVIGHQFGGDDRLGNLIAQDKKENQGEYARLENKLADAVKEGKNVTVDIKIDYLQGSYRPSKIVYTYSIDGKVSQQTFKNRSSK</sequence>
<feature type="compositionally biased region" description="Polar residues" evidence="1">
    <location>
        <begin position="18"/>
        <end position="27"/>
    </location>
</feature>
<evidence type="ECO:0000313" key="4">
    <source>
        <dbReference type="Proteomes" id="UP000470082"/>
    </source>
</evidence>
<evidence type="ECO:0000256" key="1">
    <source>
        <dbReference type="SAM" id="MobiDB-lite"/>
    </source>
</evidence>
<dbReference type="InterPro" id="IPR044929">
    <property type="entry name" value="DNA/RNA_non-sp_Endonuclease_sf"/>
</dbReference>
<dbReference type="AlphaFoldDB" id="A0A7X2N3M2"/>